<sequence>MTLRQERVWKKGKLRGALFPQGITAKCVSRRGLRRSPPPMVVVVGTAQHASKRTSQVEWDSGAGDDRDDDEKGTMEAAGARVGGGGGGRRRPSGVLLMLYAAGGILILGSTAPARARCGLQIYELVTSHHTLRSALRRHHIMYCCKLKVSVKGFWI</sequence>
<protein>
    <submittedName>
        <fullName evidence="3">Uncharacterized protein</fullName>
    </submittedName>
</protein>
<reference evidence="3" key="2">
    <citation type="submission" date="2018-05" db="EMBL/GenBank/DDBJ databases">
        <title>OpunRS2 (Oryza punctata Reference Sequence Version 2).</title>
        <authorList>
            <person name="Zhang J."/>
            <person name="Kudrna D."/>
            <person name="Lee S."/>
            <person name="Talag J."/>
            <person name="Welchert J."/>
            <person name="Wing R.A."/>
        </authorList>
    </citation>
    <scope>NUCLEOTIDE SEQUENCE [LARGE SCALE GENOMIC DNA]</scope>
</reference>
<evidence type="ECO:0000313" key="3">
    <source>
        <dbReference type="EnsemblPlants" id="OPUNC02G04220.1"/>
    </source>
</evidence>
<proteinExistence type="predicted"/>
<reference evidence="3" key="1">
    <citation type="submission" date="2015-04" db="UniProtKB">
        <authorList>
            <consortium name="EnsemblPlants"/>
        </authorList>
    </citation>
    <scope>IDENTIFICATION</scope>
</reference>
<dbReference type="Gramene" id="OPUNC02G04220.1">
    <property type="protein sequence ID" value="OPUNC02G04220.1"/>
    <property type="gene ID" value="OPUNC02G04220"/>
</dbReference>
<organism evidence="3">
    <name type="scientific">Oryza punctata</name>
    <name type="common">Red rice</name>
    <dbReference type="NCBI Taxonomy" id="4537"/>
    <lineage>
        <taxon>Eukaryota</taxon>
        <taxon>Viridiplantae</taxon>
        <taxon>Streptophyta</taxon>
        <taxon>Embryophyta</taxon>
        <taxon>Tracheophyta</taxon>
        <taxon>Spermatophyta</taxon>
        <taxon>Magnoliopsida</taxon>
        <taxon>Liliopsida</taxon>
        <taxon>Poales</taxon>
        <taxon>Poaceae</taxon>
        <taxon>BOP clade</taxon>
        <taxon>Oryzoideae</taxon>
        <taxon>Oryzeae</taxon>
        <taxon>Oryzinae</taxon>
        <taxon>Oryza</taxon>
    </lineage>
</organism>
<dbReference type="Proteomes" id="UP000026962">
    <property type="component" value="Chromosome 2"/>
</dbReference>
<keyword evidence="2" id="KW-0812">Transmembrane</keyword>
<dbReference type="EnsemblPlants" id="OPUNC02G04220.1">
    <property type="protein sequence ID" value="OPUNC02G04220.1"/>
    <property type="gene ID" value="OPUNC02G04220"/>
</dbReference>
<keyword evidence="2" id="KW-0472">Membrane</keyword>
<keyword evidence="2" id="KW-1133">Transmembrane helix</keyword>
<accession>A0A0E0JVY8</accession>
<dbReference type="HOGENOM" id="CLU_1689547_0_0_1"/>
<keyword evidence="4" id="KW-1185">Reference proteome</keyword>
<feature type="transmembrane region" description="Helical" evidence="2">
    <location>
        <begin position="95"/>
        <end position="114"/>
    </location>
</feature>
<evidence type="ECO:0000256" key="1">
    <source>
        <dbReference type="SAM" id="MobiDB-lite"/>
    </source>
</evidence>
<evidence type="ECO:0000256" key="2">
    <source>
        <dbReference type="SAM" id="Phobius"/>
    </source>
</evidence>
<evidence type="ECO:0000313" key="4">
    <source>
        <dbReference type="Proteomes" id="UP000026962"/>
    </source>
</evidence>
<dbReference type="AlphaFoldDB" id="A0A0E0JVY8"/>
<name>A0A0E0JVY8_ORYPU</name>
<feature type="region of interest" description="Disordered" evidence="1">
    <location>
        <begin position="46"/>
        <end position="88"/>
    </location>
</feature>